<proteinExistence type="inferred from homology"/>
<dbReference type="Gene3D" id="3.10.310.10">
    <property type="entry name" value="Diaminopimelate Epimerase, Chain A, domain 1"/>
    <property type="match status" value="2"/>
</dbReference>
<dbReference type="PANTHER" id="PTHR13774:SF32">
    <property type="entry name" value="ANTISENSE-ENHANCING SEQUENCE 1"/>
    <property type="match status" value="1"/>
</dbReference>
<evidence type="ECO:0000313" key="3">
    <source>
        <dbReference type="Proteomes" id="UP001548832"/>
    </source>
</evidence>
<comment type="caution">
    <text evidence="2">The sequence shown here is derived from an EMBL/GenBank/DDBJ whole genome shotgun (WGS) entry which is preliminary data.</text>
</comment>
<keyword evidence="3" id="KW-1185">Reference proteome</keyword>
<evidence type="ECO:0000313" key="2">
    <source>
        <dbReference type="EMBL" id="MET2826184.1"/>
    </source>
</evidence>
<reference evidence="2 3" key="1">
    <citation type="submission" date="2024-06" db="EMBL/GenBank/DDBJ databases">
        <authorList>
            <person name="Kim D.-U."/>
        </authorList>
    </citation>
    <scope>NUCLEOTIDE SEQUENCE [LARGE SCALE GENOMIC DNA]</scope>
    <source>
        <strain evidence="2 3">KACC15460</strain>
    </source>
</reference>
<dbReference type="PANTHER" id="PTHR13774">
    <property type="entry name" value="PHENAZINE BIOSYNTHESIS PROTEIN"/>
    <property type="match status" value="1"/>
</dbReference>
<sequence length="303" mass="32906">MQPRNYLLYDVFTRDRLAGNPLAVVLDCEGLDTAAMQTIAREFNLSESVFVLPPENPKHRARIRIFTPDYEMPFAGHPTVGAAIALAEMSEDDGAAGIFVLEENIGPVRCAVSRNDGATFAEFDLAKLPEQLELSADPVRIGAALGLAPHEIGFENHQVSFWSAGVPYVTIPVADLEVASRIRLDNQAWSELAPRKSDWAFASPYVYCRQTVNHESAFHVRMVVPGTPSYEDPATGSAAAAFAGAIMHFDGPTDGVSQLWIEQGLEMGRPSRIRLELNVEGAKLASARIGGNAVKVAEGRLFV</sequence>
<dbReference type="RefSeq" id="WP_354458245.1">
    <property type="nucleotide sequence ID" value="NZ_JBEWSZ010000001.1"/>
</dbReference>
<name>A0ABV2D840_9HYPH</name>
<dbReference type="Pfam" id="PF02567">
    <property type="entry name" value="PhzC-PhzF"/>
    <property type="match status" value="1"/>
</dbReference>
<gene>
    <name evidence="2" type="ORF">ABVQ20_04255</name>
</gene>
<dbReference type="InterPro" id="IPR003719">
    <property type="entry name" value="Phenazine_PhzF-like"/>
</dbReference>
<dbReference type="NCBIfam" id="TIGR00654">
    <property type="entry name" value="PhzF_family"/>
    <property type="match status" value="1"/>
</dbReference>
<dbReference type="SUPFAM" id="SSF54506">
    <property type="entry name" value="Diaminopimelate epimerase-like"/>
    <property type="match status" value="1"/>
</dbReference>
<protein>
    <submittedName>
        <fullName evidence="2">PhzF family phenazine biosynthesis protein</fullName>
    </submittedName>
</protein>
<dbReference type="PIRSF" id="PIRSF016184">
    <property type="entry name" value="PhzC_PhzF"/>
    <property type="match status" value="1"/>
</dbReference>
<evidence type="ECO:0000256" key="1">
    <source>
        <dbReference type="ARBA" id="ARBA00008270"/>
    </source>
</evidence>
<comment type="similarity">
    <text evidence="1">Belongs to the PhzF family.</text>
</comment>
<accession>A0ABV2D840</accession>
<organism evidence="2 3">
    <name type="scientific">Mesorhizobium shangrilense</name>
    <dbReference type="NCBI Taxonomy" id="460060"/>
    <lineage>
        <taxon>Bacteria</taxon>
        <taxon>Pseudomonadati</taxon>
        <taxon>Pseudomonadota</taxon>
        <taxon>Alphaproteobacteria</taxon>
        <taxon>Hyphomicrobiales</taxon>
        <taxon>Phyllobacteriaceae</taxon>
        <taxon>Mesorhizobium</taxon>
    </lineage>
</organism>
<dbReference type="EMBL" id="JBEWSZ010000001">
    <property type="protein sequence ID" value="MET2826184.1"/>
    <property type="molecule type" value="Genomic_DNA"/>
</dbReference>
<dbReference type="Proteomes" id="UP001548832">
    <property type="component" value="Unassembled WGS sequence"/>
</dbReference>